<proteinExistence type="predicted"/>
<dbReference type="AlphaFoldDB" id="A0A0R3QS42"/>
<dbReference type="EMBL" id="UZAG01016488">
    <property type="protein sequence ID" value="VDO28701.1"/>
    <property type="molecule type" value="Genomic_DNA"/>
</dbReference>
<dbReference type="WBParaSite" id="BTMF_0001054401-mRNA-1">
    <property type="protein sequence ID" value="BTMF_0001054401-mRNA-1"/>
    <property type="gene ID" value="BTMF_0001054401"/>
</dbReference>
<evidence type="ECO:0000313" key="3">
    <source>
        <dbReference type="Proteomes" id="UP000280834"/>
    </source>
</evidence>
<gene>
    <name evidence="2" type="ORF">BTMF_LOCUS8578</name>
</gene>
<keyword evidence="3" id="KW-1185">Reference proteome</keyword>
<reference evidence="2 3" key="2">
    <citation type="submission" date="2018-11" db="EMBL/GenBank/DDBJ databases">
        <authorList>
            <consortium name="Pathogen Informatics"/>
        </authorList>
    </citation>
    <scope>NUCLEOTIDE SEQUENCE [LARGE SCALE GENOMIC DNA]</scope>
</reference>
<sequence length="46" mass="5434">MYMSYQINYTMNIEFVRGKTKSKKSAKDQRIQKTAATRKLCKSTKQ</sequence>
<accession>A0A0R3QS42</accession>
<feature type="region of interest" description="Disordered" evidence="1">
    <location>
        <begin position="19"/>
        <end position="46"/>
    </location>
</feature>
<reference evidence="4" key="1">
    <citation type="submission" date="2017-02" db="UniProtKB">
        <authorList>
            <consortium name="WormBaseParasite"/>
        </authorList>
    </citation>
    <scope>IDENTIFICATION</scope>
</reference>
<organism evidence="4">
    <name type="scientific">Brugia timori</name>
    <dbReference type="NCBI Taxonomy" id="42155"/>
    <lineage>
        <taxon>Eukaryota</taxon>
        <taxon>Metazoa</taxon>
        <taxon>Ecdysozoa</taxon>
        <taxon>Nematoda</taxon>
        <taxon>Chromadorea</taxon>
        <taxon>Rhabditida</taxon>
        <taxon>Spirurina</taxon>
        <taxon>Spiruromorpha</taxon>
        <taxon>Filarioidea</taxon>
        <taxon>Onchocercidae</taxon>
        <taxon>Brugia</taxon>
    </lineage>
</organism>
<name>A0A0R3QS42_9BILA</name>
<dbReference type="Proteomes" id="UP000280834">
    <property type="component" value="Unassembled WGS sequence"/>
</dbReference>
<protein>
    <submittedName>
        <fullName evidence="4">Ovule protein</fullName>
    </submittedName>
</protein>
<evidence type="ECO:0000313" key="2">
    <source>
        <dbReference type="EMBL" id="VDO28701.1"/>
    </source>
</evidence>
<evidence type="ECO:0000256" key="1">
    <source>
        <dbReference type="SAM" id="MobiDB-lite"/>
    </source>
</evidence>
<evidence type="ECO:0000313" key="4">
    <source>
        <dbReference type="WBParaSite" id="BTMF_0001054401-mRNA-1"/>
    </source>
</evidence>